<evidence type="ECO:0000256" key="8">
    <source>
        <dbReference type="ARBA" id="ARBA00022801"/>
    </source>
</evidence>
<protein>
    <recommendedName>
        <fullName evidence="4">UDP-3-O-acyl-N-acetylglucosamine deacetylase</fullName>
        <ecNumber evidence="4">3.5.1.108</ecNumber>
    </recommendedName>
</protein>
<evidence type="ECO:0000256" key="6">
    <source>
        <dbReference type="ARBA" id="ARBA00022556"/>
    </source>
</evidence>
<keyword evidence="13" id="KW-1185">Reference proteome</keyword>
<dbReference type="InterPro" id="IPR011334">
    <property type="entry name" value="UDP-acyl_GlcNac_deAcase_C"/>
</dbReference>
<dbReference type="Gene3D" id="3.30.1700.10">
    <property type="entry name" value="lpxc deacetylase, domain 2"/>
    <property type="match status" value="1"/>
</dbReference>
<keyword evidence="6" id="KW-0441">Lipid A biosynthesis</keyword>
<dbReference type="SUPFAM" id="SSF54211">
    <property type="entry name" value="Ribosomal protein S5 domain 2-like"/>
    <property type="match status" value="2"/>
</dbReference>
<dbReference type="EC" id="3.5.1.108" evidence="4"/>
<dbReference type="Pfam" id="PF03331">
    <property type="entry name" value="LpxC"/>
    <property type="match status" value="1"/>
</dbReference>
<keyword evidence="10" id="KW-0443">Lipid metabolism</keyword>
<name>A0ABQ4SV40_9HYPH</name>
<evidence type="ECO:0000313" key="12">
    <source>
        <dbReference type="EMBL" id="GJE05649.1"/>
    </source>
</evidence>
<evidence type="ECO:0000256" key="9">
    <source>
        <dbReference type="ARBA" id="ARBA00022833"/>
    </source>
</evidence>
<reference evidence="12" key="1">
    <citation type="journal article" date="2021" name="Front. Microbiol.">
        <title>Comprehensive Comparative Genomics and Phenotyping of Methylobacterium Species.</title>
        <authorList>
            <person name="Alessa O."/>
            <person name="Ogura Y."/>
            <person name="Fujitani Y."/>
            <person name="Takami H."/>
            <person name="Hayashi T."/>
            <person name="Sahin N."/>
            <person name="Tani A."/>
        </authorList>
    </citation>
    <scope>NUCLEOTIDE SEQUENCE</scope>
    <source>
        <strain evidence="12">LMG 23639</strain>
    </source>
</reference>
<dbReference type="Gene3D" id="3.30.230.20">
    <property type="entry name" value="lpxc deacetylase, domain 1"/>
    <property type="match status" value="1"/>
</dbReference>
<dbReference type="RefSeq" id="WP_238274332.1">
    <property type="nucleotide sequence ID" value="NZ_BPQR01000015.1"/>
</dbReference>
<dbReference type="Proteomes" id="UP001055102">
    <property type="component" value="Unassembled WGS sequence"/>
</dbReference>
<dbReference type="EMBL" id="BPQR01000015">
    <property type="protein sequence ID" value="GJE05649.1"/>
    <property type="molecule type" value="Genomic_DNA"/>
</dbReference>
<gene>
    <name evidence="12" type="primary">lpxC_1</name>
    <name evidence="12" type="ORF">AOPFMNJM_0953</name>
</gene>
<keyword evidence="7" id="KW-0479">Metal-binding</keyword>
<evidence type="ECO:0000256" key="11">
    <source>
        <dbReference type="ARBA" id="ARBA00024535"/>
    </source>
</evidence>
<evidence type="ECO:0000313" key="13">
    <source>
        <dbReference type="Proteomes" id="UP001055102"/>
    </source>
</evidence>
<evidence type="ECO:0000256" key="5">
    <source>
        <dbReference type="ARBA" id="ARBA00022516"/>
    </source>
</evidence>
<evidence type="ECO:0000256" key="3">
    <source>
        <dbReference type="ARBA" id="ARBA00005002"/>
    </source>
</evidence>
<comment type="pathway">
    <text evidence="3">Glycolipid biosynthesis; lipid IV(A) biosynthesis; lipid IV(A) from (3R)-3-hydroxytetradecanoyl-[acyl-carrier-protein] and UDP-N-acetyl-alpha-D-glucosamine: step 2/6.</text>
</comment>
<dbReference type="InterPro" id="IPR004463">
    <property type="entry name" value="UDP-acyl_GlcNac_deAcase"/>
</dbReference>
<evidence type="ECO:0000256" key="7">
    <source>
        <dbReference type="ARBA" id="ARBA00022723"/>
    </source>
</evidence>
<evidence type="ECO:0000256" key="1">
    <source>
        <dbReference type="ARBA" id="ARBA00001947"/>
    </source>
</evidence>
<evidence type="ECO:0000256" key="10">
    <source>
        <dbReference type="ARBA" id="ARBA00023098"/>
    </source>
</evidence>
<keyword evidence="8" id="KW-0378">Hydrolase</keyword>
<sequence length="291" mass="31571">MSGRAPEPQATLAAPFEAEGGGLHTAGHGHVRVSPAPADTGILFRRTLKGGRVVSVTADWRARVSQPLCTALKTPDGPLLRTVEHLLASLSALRIDNALVETDAEELPIFDGSAAPWCAAILEAGRRELDAPRRVIRVREPVEFRDGRRFLRVEPAEGLFLSGSLSLAHFGAMEWEGEVTPERFVAELAPSRSFGRLKWALPAKLYGLVTRKPLLRGASFRTTAALVGGRVVGGMRMPGEPVRHRLMDLVGDISLAGHPIHGRFTGAHIGHEVNHALVARLMERTEAWELV</sequence>
<keyword evidence="9" id="KW-0862">Zinc</keyword>
<dbReference type="InterPro" id="IPR020568">
    <property type="entry name" value="Ribosomal_Su5_D2-typ_SF"/>
</dbReference>
<proteinExistence type="predicted"/>
<comment type="cofactor">
    <cofactor evidence="1">
        <name>Zn(2+)</name>
        <dbReference type="ChEBI" id="CHEBI:29105"/>
    </cofactor>
</comment>
<reference evidence="12" key="2">
    <citation type="submission" date="2021-08" db="EMBL/GenBank/DDBJ databases">
        <authorList>
            <person name="Tani A."/>
            <person name="Ola A."/>
            <person name="Ogura Y."/>
            <person name="Katsura K."/>
            <person name="Hayashi T."/>
        </authorList>
    </citation>
    <scope>NUCLEOTIDE SEQUENCE</scope>
    <source>
        <strain evidence="12">LMG 23639</strain>
    </source>
</reference>
<evidence type="ECO:0000256" key="2">
    <source>
        <dbReference type="ARBA" id="ARBA00002923"/>
    </source>
</evidence>
<comment type="function">
    <text evidence="2">Catalyzes the hydrolysis of UDP-3-O-myristoyl-N-acetylglucosamine to form UDP-3-O-myristoylglucosamine and acetate, the committed step in lipid A biosynthesis.</text>
</comment>
<evidence type="ECO:0000256" key="4">
    <source>
        <dbReference type="ARBA" id="ARBA00012745"/>
    </source>
</evidence>
<comment type="caution">
    <text evidence="12">The sequence shown here is derived from an EMBL/GenBank/DDBJ whole genome shotgun (WGS) entry which is preliminary data.</text>
</comment>
<organism evidence="12 13">
    <name type="scientific">Methylobacterium jeotgali</name>
    <dbReference type="NCBI Taxonomy" id="381630"/>
    <lineage>
        <taxon>Bacteria</taxon>
        <taxon>Pseudomonadati</taxon>
        <taxon>Pseudomonadota</taxon>
        <taxon>Alphaproteobacteria</taxon>
        <taxon>Hyphomicrobiales</taxon>
        <taxon>Methylobacteriaceae</taxon>
        <taxon>Methylobacterium</taxon>
    </lineage>
</organism>
<dbReference type="InterPro" id="IPR015870">
    <property type="entry name" value="UDP-acyl_N-AcGlcN_deAcase_N"/>
</dbReference>
<comment type="catalytic activity">
    <reaction evidence="11">
        <text>a UDP-3-O-[(3R)-3-hydroxyacyl]-N-acetyl-alpha-D-glucosamine + H2O = a UDP-3-O-[(3R)-3-hydroxyacyl]-alpha-D-glucosamine + acetate</text>
        <dbReference type="Rhea" id="RHEA:67816"/>
        <dbReference type="ChEBI" id="CHEBI:15377"/>
        <dbReference type="ChEBI" id="CHEBI:30089"/>
        <dbReference type="ChEBI" id="CHEBI:137740"/>
        <dbReference type="ChEBI" id="CHEBI:173225"/>
        <dbReference type="EC" id="3.5.1.108"/>
    </reaction>
</comment>
<dbReference type="PANTHER" id="PTHR33694:SF1">
    <property type="entry name" value="UDP-3-O-ACYL-N-ACETYLGLUCOSAMINE DEACETYLASE 1, MITOCHONDRIAL-RELATED"/>
    <property type="match status" value="1"/>
</dbReference>
<dbReference type="PANTHER" id="PTHR33694">
    <property type="entry name" value="UDP-3-O-ACYL-N-ACETYLGLUCOSAMINE DEACETYLASE 1, MITOCHONDRIAL-RELATED"/>
    <property type="match status" value="1"/>
</dbReference>
<keyword evidence="5" id="KW-0444">Lipid biosynthesis</keyword>
<accession>A0ABQ4SV40</accession>